<feature type="domain" description="GH18" evidence="1">
    <location>
        <begin position="62"/>
        <end position="339"/>
    </location>
</feature>
<dbReference type="InterPro" id="IPR017853">
    <property type="entry name" value="GH"/>
</dbReference>
<dbReference type="EMBL" id="LCWV01000041">
    <property type="protein sequence ID" value="PWI64940.1"/>
    <property type="molecule type" value="Genomic_DNA"/>
</dbReference>
<name>A0A2U3DRQ4_PURLI</name>
<protein>
    <recommendedName>
        <fullName evidence="1">GH18 domain-containing protein</fullName>
    </recommendedName>
</protein>
<evidence type="ECO:0000313" key="2">
    <source>
        <dbReference type="EMBL" id="PWI64940.1"/>
    </source>
</evidence>
<dbReference type="SUPFAM" id="SSF51445">
    <property type="entry name" value="(Trans)glycosidases"/>
    <property type="match status" value="1"/>
</dbReference>
<evidence type="ECO:0000259" key="1">
    <source>
        <dbReference type="PROSITE" id="PS51910"/>
    </source>
</evidence>
<dbReference type="GO" id="GO:0005576">
    <property type="term" value="C:extracellular region"/>
    <property type="evidence" value="ECO:0007669"/>
    <property type="project" value="TreeGrafter"/>
</dbReference>
<dbReference type="GO" id="GO:0004568">
    <property type="term" value="F:chitinase activity"/>
    <property type="evidence" value="ECO:0007669"/>
    <property type="project" value="TreeGrafter"/>
</dbReference>
<evidence type="ECO:0000313" key="3">
    <source>
        <dbReference type="Proteomes" id="UP000245956"/>
    </source>
</evidence>
<sequence>MLFASAQVSVKLRAYTSQTHFEPAQPISSHTMKPSLVLRAGLVVSILLTAANACNQATPAIPRLVIYVQSTHDANGHPISLLPLLTPPTSVTHVILSALHVNENGTIHLNDHLPGDPVFSTLWSDVANLRQAGVKIMAMVGGDAAGSFAVSTLDGDQAAFQKHYSQLERVVRTYDLEGLDLDVEQNMSQQGIARLVRQLRQDFGPEFLITLAPVASALLDGANLSGFDYDILEGSLGSDIAFYNVQFYNGFGSMSSPSDYKTIANKLDPFKVVAGLLTSQSKGTGWVPFAELSQTVRSLRDQYSGFGGVAGWEYSDSLPGGQEQPWEWAQYISEVLHPHGVAIA</sequence>
<dbReference type="Gene3D" id="3.20.20.80">
    <property type="entry name" value="Glycosidases"/>
    <property type="match status" value="1"/>
</dbReference>
<dbReference type="PANTHER" id="PTHR45708">
    <property type="entry name" value="ENDOCHITINASE"/>
    <property type="match status" value="1"/>
</dbReference>
<dbReference type="Pfam" id="PF00704">
    <property type="entry name" value="Glyco_hydro_18"/>
    <property type="match status" value="1"/>
</dbReference>
<proteinExistence type="predicted"/>
<comment type="caution">
    <text evidence="2">The sequence shown here is derived from an EMBL/GenBank/DDBJ whole genome shotgun (WGS) entry which is preliminary data.</text>
</comment>
<dbReference type="AlphaFoldDB" id="A0A2U3DRQ4"/>
<gene>
    <name evidence="2" type="ORF">PCL_08391</name>
</gene>
<dbReference type="InterPro" id="IPR050542">
    <property type="entry name" value="Glycosyl_Hydrlase18_Chitinase"/>
</dbReference>
<accession>A0A2U3DRQ4</accession>
<dbReference type="GO" id="GO:0005975">
    <property type="term" value="P:carbohydrate metabolic process"/>
    <property type="evidence" value="ECO:0007669"/>
    <property type="project" value="InterPro"/>
</dbReference>
<dbReference type="Proteomes" id="UP000245956">
    <property type="component" value="Unassembled WGS sequence"/>
</dbReference>
<dbReference type="PANTHER" id="PTHR45708:SF60">
    <property type="entry name" value="III CHITINASE, PUTATIVE (AFU_ORTHOLOGUE AFUA_5G03850)-RELATED"/>
    <property type="match status" value="1"/>
</dbReference>
<reference evidence="2 3" key="1">
    <citation type="journal article" date="2016" name="Front. Microbiol.">
        <title>Genome and transcriptome sequences reveal the specific parasitism of the nematophagous Purpureocillium lilacinum 36-1.</title>
        <authorList>
            <person name="Xie J."/>
            <person name="Li S."/>
            <person name="Mo C."/>
            <person name="Xiao X."/>
            <person name="Peng D."/>
            <person name="Wang G."/>
            <person name="Xiao Y."/>
        </authorList>
    </citation>
    <scope>NUCLEOTIDE SEQUENCE [LARGE SCALE GENOMIC DNA]</scope>
    <source>
        <strain evidence="2 3">36-1</strain>
    </source>
</reference>
<dbReference type="PROSITE" id="PS51910">
    <property type="entry name" value="GH18_2"/>
    <property type="match status" value="1"/>
</dbReference>
<organism evidence="2 3">
    <name type="scientific">Purpureocillium lilacinum</name>
    <name type="common">Paecilomyces lilacinus</name>
    <dbReference type="NCBI Taxonomy" id="33203"/>
    <lineage>
        <taxon>Eukaryota</taxon>
        <taxon>Fungi</taxon>
        <taxon>Dikarya</taxon>
        <taxon>Ascomycota</taxon>
        <taxon>Pezizomycotina</taxon>
        <taxon>Sordariomycetes</taxon>
        <taxon>Hypocreomycetidae</taxon>
        <taxon>Hypocreales</taxon>
        <taxon>Ophiocordycipitaceae</taxon>
        <taxon>Purpureocillium</taxon>
    </lineage>
</organism>
<dbReference type="InterPro" id="IPR001223">
    <property type="entry name" value="Glyco_hydro18_cat"/>
</dbReference>